<dbReference type="AlphaFoldDB" id="A0A6C0JHF3"/>
<evidence type="ECO:0000256" key="2">
    <source>
        <dbReference type="SAM" id="Phobius"/>
    </source>
</evidence>
<feature type="transmembrane region" description="Helical" evidence="2">
    <location>
        <begin position="186"/>
        <end position="203"/>
    </location>
</feature>
<keyword evidence="1" id="KW-0175">Coiled coil</keyword>
<organism evidence="3">
    <name type="scientific">viral metagenome</name>
    <dbReference type="NCBI Taxonomy" id="1070528"/>
    <lineage>
        <taxon>unclassified sequences</taxon>
        <taxon>metagenomes</taxon>
        <taxon>organismal metagenomes</taxon>
    </lineage>
</organism>
<proteinExistence type="predicted"/>
<name>A0A6C0JHF3_9ZZZZ</name>
<evidence type="ECO:0000313" key="3">
    <source>
        <dbReference type="EMBL" id="QHU03887.1"/>
    </source>
</evidence>
<keyword evidence="2" id="KW-0812">Transmembrane</keyword>
<dbReference type="EMBL" id="MN740389">
    <property type="protein sequence ID" value="QHU03887.1"/>
    <property type="molecule type" value="Genomic_DNA"/>
</dbReference>
<feature type="coiled-coil region" evidence="1">
    <location>
        <begin position="46"/>
        <end position="73"/>
    </location>
</feature>
<reference evidence="3" key="1">
    <citation type="journal article" date="2020" name="Nature">
        <title>Giant virus diversity and host interactions through global metagenomics.</title>
        <authorList>
            <person name="Schulz F."/>
            <person name="Roux S."/>
            <person name="Paez-Espino D."/>
            <person name="Jungbluth S."/>
            <person name="Walsh D.A."/>
            <person name="Denef V.J."/>
            <person name="McMahon K.D."/>
            <person name="Konstantinidis K.T."/>
            <person name="Eloe-Fadrosh E.A."/>
            <person name="Kyrpides N.C."/>
            <person name="Woyke T."/>
        </authorList>
    </citation>
    <scope>NUCLEOTIDE SEQUENCE</scope>
    <source>
        <strain evidence="3">GVMAG-M-3300027708-20</strain>
    </source>
</reference>
<keyword evidence="2" id="KW-0472">Membrane</keyword>
<sequence length="247" mass="29087">MGNKPSPCPRAPDRTADMNVLMDKLKPMILTLTAYKEDAIRITGDFDRVFKDLENIEKDITKLKGEKETEKSVLTAKRNGLRNTFADRKIELDRLSKDLKERKDANEAKNKLLRDYKKSIAITSKTNNDLNKAIIVSTEQYHDALKSENKILDNHSKETVDSYSTDNSRNFYLFETKDILTTMNDYFSMIYYFLLIIFAYFIYYKPIPMYSKIILLIILFLFPFFITELQDNLRFVYKYVKIDLLKI</sequence>
<protein>
    <submittedName>
        <fullName evidence="3">Uncharacterized protein</fullName>
    </submittedName>
</protein>
<evidence type="ECO:0000256" key="1">
    <source>
        <dbReference type="SAM" id="Coils"/>
    </source>
</evidence>
<keyword evidence="2" id="KW-1133">Transmembrane helix</keyword>
<accession>A0A6C0JHF3</accession>
<feature type="transmembrane region" description="Helical" evidence="2">
    <location>
        <begin position="209"/>
        <end position="229"/>
    </location>
</feature>